<keyword evidence="2" id="KW-0479">Metal-binding</keyword>
<reference evidence="6" key="1">
    <citation type="submission" date="2023-03" db="EMBL/GenBank/DDBJ databases">
        <title>Bacterial isolates from washroom surfaces on a university campus.</title>
        <authorList>
            <person name="Holman D.B."/>
            <person name="Gzyl K.E."/>
            <person name="Taheri A.E."/>
        </authorList>
    </citation>
    <scope>NUCLEOTIDE SEQUENCE</scope>
    <source>
        <strain evidence="6">RD03</strain>
    </source>
</reference>
<evidence type="ECO:0000313" key="6">
    <source>
        <dbReference type="EMBL" id="MDH5160592.1"/>
    </source>
</evidence>
<dbReference type="InterPro" id="IPR050202">
    <property type="entry name" value="Cyt/Deoxycyt_deaminase"/>
</dbReference>
<dbReference type="Gene3D" id="3.40.140.10">
    <property type="entry name" value="Cytidine Deaminase, domain 2"/>
    <property type="match status" value="1"/>
</dbReference>
<dbReference type="PANTHER" id="PTHR11644:SF2">
    <property type="entry name" value="CYTIDINE DEAMINASE"/>
    <property type="match status" value="1"/>
</dbReference>
<dbReference type="InterPro" id="IPR016192">
    <property type="entry name" value="APOBEC/CMP_deaminase_Zn-bd"/>
</dbReference>
<evidence type="ECO:0000256" key="2">
    <source>
        <dbReference type="ARBA" id="ARBA00022723"/>
    </source>
</evidence>
<dbReference type="GO" id="GO:0008270">
    <property type="term" value="F:zinc ion binding"/>
    <property type="evidence" value="ECO:0007669"/>
    <property type="project" value="InterPro"/>
</dbReference>
<dbReference type="InterPro" id="IPR016193">
    <property type="entry name" value="Cytidine_deaminase-like"/>
</dbReference>
<dbReference type="GO" id="GO:0055086">
    <property type="term" value="P:nucleobase-containing small molecule metabolic process"/>
    <property type="evidence" value="ECO:0007669"/>
    <property type="project" value="UniProtKB-ARBA"/>
</dbReference>
<dbReference type="NCBIfam" id="NF005314">
    <property type="entry name" value="PRK06848.1"/>
    <property type="match status" value="1"/>
</dbReference>
<dbReference type="GO" id="GO:0004126">
    <property type="term" value="F:cytidine deaminase activity"/>
    <property type="evidence" value="ECO:0007669"/>
    <property type="project" value="UniProtKB-EC"/>
</dbReference>
<evidence type="ECO:0000256" key="3">
    <source>
        <dbReference type="ARBA" id="ARBA00022801"/>
    </source>
</evidence>
<dbReference type="InterPro" id="IPR002125">
    <property type="entry name" value="CMP_dCMP_dom"/>
</dbReference>
<protein>
    <submittedName>
        <fullName evidence="6">Cytidine deaminase</fullName>
        <ecNumber evidence="6">3.5.4.5</ecNumber>
    </submittedName>
</protein>
<dbReference type="GO" id="GO:0042802">
    <property type="term" value="F:identical protein binding"/>
    <property type="evidence" value="ECO:0007669"/>
    <property type="project" value="UniProtKB-ARBA"/>
</dbReference>
<proteinExistence type="inferred from homology"/>
<dbReference type="CDD" id="cd01283">
    <property type="entry name" value="cytidine_deaminase"/>
    <property type="match status" value="1"/>
</dbReference>
<gene>
    <name evidence="6" type="ORF">P5X88_06555</name>
</gene>
<keyword evidence="4" id="KW-0862">Zinc</keyword>
<dbReference type="AlphaFoldDB" id="A0AAW6STI9"/>
<evidence type="ECO:0000256" key="4">
    <source>
        <dbReference type="ARBA" id="ARBA00022833"/>
    </source>
</evidence>
<organism evidence="6 7">
    <name type="scientific">Heyndrickxia oleronia</name>
    <dbReference type="NCBI Taxonomy" id="38875"/>
    <lineage>
        <taxon>Bacteria</taxon>
        <taxon>Bacillati</taxon>
        <taxon>Bacillota</taxon>
        <taxon>Bacilli</taxon>
        <taxon>Bacillales</taxon>
        <taxon>Bacillaceae</taxon>
        <taxon>Heyndrickxia</taxon>
    </lineage>
</organism>
<dbReference type="PANTHER" id="PTHR11644">
    <property type="entry name" value="CYTIDINE DEAMINASE"/>
    <property type="match status" value="1"/>
</dbReference>
<evidence type="ECO:0000256" key="1">
    <source>
        <dbReference type="ARBA" id="ARBA00006576"/>
    </source>
</evidence>
<dbReference type="EMBL" id="JAROYP010000003">
    <property type="protein sequence ID" value="MDH5160592.1"/>
    <property type="molecule type" value="Genomic_DNA"/>
</dbReference>
<evidence type="ECO:0000259" key="5">
    <source>
        <dbReference type="PROSITE" id="PS51747"/>
    </source>
</evidence>
<dbReference type="Pfam" id="PF00383">
    <property type="entry name" value="dCMP_cyt_deam_1"/>
    <property type="match status" value="1"/>
</dbReference>
<dbReference type="GO" id="GO:0072527">
    <property type="term" value="P:pyrimidine-containing compound metabolic process"/>
    <property type="evidence" value="ECO:0007669"/>
    <property type="project" value="UniProtKB-ARBA"/>
</dbReference>
<accession>A0AAW6STI9</accession>
<dbReference type="RefSeq" id="WP_280616181.1">
    <property type="nucleotide sequence ID" value="NZ_JAROYP010000003.1"/>
</dbReference>
<evidence type="ECO:0000313" key="7">
    <source>
        <dbReference type="Proteomes" id="UP001159179"/>
    </source>
</evidence>
<feature type="domain" description="CMP/dCMP-type deaminase" evidence="5">
    <location>
        <begin position="16"/>
        <end position="148"/>
    </location>
</feature>
<dbReference type="PROSITE" id="PS51747">
    <property type="entry name" value="CYT_DCMP_DEAMINASES_2"/>
    <property type="match status" value="1"/>
</dbReference>
<keyword evidence="3 6" id="KW-0378">Hydrolase</keyword>
<dbReference type="SUPFAM" id="SSF53927">
    <property type="entry name" value="Cytidine deaminase-like"/>
    <property type="match status" value="1"/>
</dbReference>
<dbReference type="GO" id="GO:0005829">
    <property type="term" value="C:cytosol"/>
    <property type="evidence" value="ECO:0007669"/>
    <property type="project" value="TreeGrafter"/>
</dbReference>
<dbReference type="Proteomes" id="UP001159179">
    <property type="component" value="Unassembled WGS sequence"/>
</dbReference>
<name>A0AAW6STI9_9BACI</name>
<comment type="caution">
    <text evidence="6">The sequence shown here is derived from an EMBL/GenBank/DDBJ whole genome shotgun (WGS) entry which is preliminary data.</text>
</comment>
<dbReference type="EC" id="3.5.4.5" evidence="6"/>
<comment type="similarity">
    <text evidence="1">Belongs to the cytidine and deoxycytidylate deaminase family.</text>
</comment>
<sequence length="149" mass="16720">MKKERGKKINVFPLTQDDYQLIEEAKSKIKDLYQDDKHHVGSALRTNSGNIVSAEHIEAYVGRITVCAEAIAIGSAISNGEKGFHTIVAVRHPYSDERNRELTVVSPCGMCRELISDYSPKCFVILEVNGELVKVKIEELIPLKYSRES</sequence>
<dbReference type="PROSITE" id="PS00903">
    <property type="entry name" value="CYT_DCMP_DEAMINASES_1"/>
    <property type="match status" value="1"/>
</dbReference>